<evidence type="ECO:0000259" key="1">
    <source>
        <dbReference type="Pfam" id="PF18347"/>
    </source>
</evidence>
<accession>A0ABX0UBV8</accession>
<dbReference type="Pfam" id="PF21186">
    <property type="entry name" value="DUF6852"/>
    <property type="match status" value="1"/>
</dbReference>
<evidence type="ECO:0008006" key="5">
    <source>
        <dbReference type="Google" id="ProtNLM"/>
    </source>
</evidence>
<name>A0ABX0UBV8_9FLAO</name>
<dbReference type="InterPro" id="IPR049282">
    <property type="entry name" value="BVU_3817_N_sf"/>
</dbReference>
<gene>
    <name evidence="3" type="ORF">FHR24_002254</name>
</gene>
<dbReference type="RefSeq" id="WP_167188547.1">
    <property type="nucleotide sequence ID" value="NZ_JAASQL010000003.1"/>
</dbReference>
<comment type="caution">
    <text evidence="3">The sequence shown here is derived from an EMBL/GenBank/DDBJ whole genome shotgun (WGS) entry which is preliminary data.</text>
</comment>
<dbReference type="Gene3D" id="2.30.30.730">
    <property type="match status" value="1"/>
</dbReference>
<dbReference type="Pfam" id="PF18347">
    <property type="entry name" value="DUF5606"/>
    <property type="match status" value="1"/>
</dbReference>
<feature type="domain" description="DUF6852" evidence="2">
    <location>
        <begin position="51"/>
        <end position="119"/>
    </location>
</feature>
<proteinExistence type="predicted"/>
<dbReference type="Proteomes" id="UP000745859">
    <property type="component" value="Unassembled WGS sequence"/>
</dbReference>
<evidence type="ECO:0000313" key="4">
    <source>
        <dbReference type="Proteomes" id="UP000745859"/>
    </source>
</evidence>
<evidence type="ECO:0000259" key="2">
    <source>
        <dbReference type="Pfam" id="PF21186"/>
    </source>
</evidence>
<sequence>MSLTKVIAIAGKPGLYEILGQTKGGFITTSLIDGKKAPVKNTQNVSVLSDIGIYTYETEAPLGEVFLALHEKFEGKEAISHKAPNNELAALFSEVLPAYDEERVYVSNIKKVIQWYNLLITSGFDFETIKEDIKKLEEAQNQAE</sequence>
<dbReference type="InterPro" id="IPR049280">
    <property type="entry name" value="DUF6852"/>
</dbReference>
<dbReference type="InterPro" id="IPR049281">
    <property type="entry name" value="BVU_3817-like_C_sf"/>
</dbReference>
<evidence type="ECO:0000313" key="3">
    <source>
        <dbReference type="EMBL" id="NIJ45783.1"/>
    </source>
</evidence>
<keyword evidence="4" id="KW-1185">Reference proteome</keyword>
<feature type="domain" description="DUF5606" evidence="1">
    <location>
        <begin position="3"/>
        <end position="48"/>
    </location>
</feature>
<organism evidence="3 4">
    <name type="scientific">Wenyingzhuangia heitensis</name>
    <dbReference type="NCBI Taxonomy" id="1487859"/>
    <lineage>
        <taxon>Bacteria</taxon>
        <taxon>Pseudomonadati</taxon>
        <taxon>Bacteroidota</taxon>
        <taxon>Flavobacteriia</taxon>
        <taxon>Flavobacteriales</taxon>
        <taxon>Flavobacteriaceae</taxon>
        <taxon>Wenyingzhuangia</taxon>
    </lineage>
</organism>
<reference evidence="3 4" key="1">
    <citation type="submission" date="2020-03" db="EMBL/GenBank/DDBJ databases">
        <title>Genomic Encyclopedia of Type Strains, Phase IV (KMG-IV): sequencing the most valuable type-strain genomes for metagenomic binning, comparative biology and taxonomic classification.</title>
        <authorList>
            <person name="Goeker M."/>
        </authorList>
    </citation>
    <scope>NUCLEOTIDE SEQUENCE [LARGE SCALE GENOMIC DNA]</scope>
    <source>
        <strain evidence="3 4">DSM 101599</strain>
    </source>
</reference>
<protein>
    <recommendedName>
        <fullName evidence="5">DUF5606 domain-containing protein</fullName>
    </recommendedName>
</protein>
<dbReference type="InterPro" id="IPR041218">
    <property type="entry name" value="DUF5606"/>
</dbReference>
<dbReference type="EMBL" id="JAASQL010000003">
    <property type="protein sequence ID" value="NIJ45783.1"/>
    <property type="molecule type" value="Genomic_DNA"/>
</dbReference>
<dbReference type="Gene3D" id="1.10.10.1650">
    <property type="match status" value="1"/>
</dbReference>